<evidence type="ECO:0000313" key="1">
    <source>
        <dbReference type="EMBL" id="BET27545.1"/>
    </source>
</evidence>
<protein>
    <submittedName>
        <fullName evidence="1">Uncharacterized protein</fullName>
    </submittedName>
</protein>
<name>A0AA86J9C0_9BURK</name>
<dbReference type="EMBL" id="AP028947">
    <property type="protein sequence ID" value="BET27545.1"/>
    <property type="molecule type" value="Genomic_DNA"/>
</dbReference>
<dbReference type="RefSeq" id="WP_130557388.1">
    <property type="nucleotide sequence ID" value="NZ_AP028947.1"/>
</dbReference>
<evidence type="ECO:0000313" key="2">
    <source>
        <dbReference type="Proteomes" id="UP001329151"/>
    </source>
</evidence>
<dbReference type="KEGG" id="lto:RGQ30_30460"/>
<reference evidence="1 2" key="1">
    <citation type="submission" date="2023-10" db="EMBL/GenBank/DDBJ databases">
        <title>Complete Genome Sequence of Limnobacter thiooxidans CS-K2T, Isolated from freshwater lake sediments in Bavaria, Germany.</title>
        <authorList>
            <person name="Naruki M."/>
            <person name="Watanabe A."/>
            <person name="Warashina T."/>
            <person name="Morita T."/>
            <person name="Arakawa K."/>
        </authorList>
    </citation>
    <scope>NUCLEOTIDE SEQUENCE [LARGE SCALE GENOMIC DNA]</scope>
    <source>
        <strain evidence="1 2">CS-K2</strain>
    </source>
</reference>
<organism evidence="1 2">
    <name type="scientific">Limnobacter thiooxidans</name>
    <dbReference type="NCBI Taxonomy" id="131080"/>
    <lineage>
        <taxon>Bacteria</taxon>
        <taxon>Pseudomonadati</taxon>
        <taxon>Pseudomonadota</taxon>
        <taxon>Betaproteobacteria</taxon>
        <taxon>Burkholderiales</taxon>
        <taxon>Burkholderiaceae</taxon>
        <taxon>Limnobacter</taxon>
    </lineage>
</organism>
<sequence length="82" mass="8228">MAGVNNSSVSASINAFANAGDDMQEAALTEFLATINSDPPPTPGEVAAAVAEMGISLDTAAKILSACGKSAEYVKDVLQAAR</sequence>
<accession>A0AA86J9C0</accession>
<keyword evidence="2" id="KW-1185">Reference proteome</keyword>
<gene>
    <name evidence="1" type="ORF">RGQ30_30460</name>
</gene>
<dbReference type="Proteomes" id="UP001329151">
    <property type="component" value="Chromosome"/>
</dbReference>
<dbReference type="AlphaFoldDB" id="A0AA86J9C0"/>
<proteinExistence type="predicted"/>